<dbReference type="Pfam" id="PF13302">
    <property type="entry name" value="Acetyltransf_3"/>
    <property type="match status" value="1"/>
</dbReference>
<dbReference type="Gene3D" id="3.40.630.30">
    <property type="match status" value="1"/>
</dbReference>
<evidence type="ECO:0000313" key="3">
    <source>
        <dbReference type="EMBL" id="SES91559.1"/>
    </source>
</evidence>
<evidence type="ECO:0000313" key="5">
    <source>
        <dbReference type="Proteomes" id="UP000321514"/>
    </source>
</evidence>
<dbReference type="SUPFAM" id="SSF55729">
    <property type="entry name" value="Acyl-CoA N-acyltransferases (Nat)"/>
    <property type="match status" value="1"/>
</dbReference>
<feature type="domain" description="N-acetyltransferase" evidence="1">
    <location>
        <begin position="18"/>
        <end position="164"/>
    </location>
</feature>
<reference evidence="2 5" key="2">
    <citation type="submission" date="2019-07" db="EMBL/GenBank/DDBJ databases">
        <title>Whole genome shotgun sequence of Myxococcus fulvus NBRC 100333.</title>
        <authorList>
            <person name="Hosoyama A."/>
            <person name="Uohara A."/>
            <person name="Ohji S."/>
            <person name="Ichikawa N."/>
        </authorList>
    </citation>
    <scope>NUCLEOTIDE SEQUENCE [LARGE SCALE GENOMIC DNA]</scope>
    <source>
        <strain evidence="2 5">NBRC 100333</strain>
    </source>
</reference>
<evidence type="ECO:0000313" key="2">
    <source>
        <dbReference type="EMBL" id="GEN07419.1"/>
    </source>
</evidence>
<dbReference type="InterPro" id="IPR000182">
    <property type="entry name" value="GNAT_dom"/>
</dbReference>
<dbReference type="Proteomes" id="UP000183760">
    <property type="component" value="Unassembled WGS sequence"/>
</dbReference>
<dbReference type="EMBL" id="BJXR01000025">
    <property type="protein sequence ID" value="GEN07419.1"/>
    <property type="molecule type" value="Genomic_DNA"/>
</dbReference>
<evidence type="ECO:0000313" key="4">
    <source>
        <dbReference type="Proteomes" id="UP000183760"/>
    </source>
</evidence>
<evidence type="ECO:0000259" key="1">
    <source>
        <dbReference type="PROSITE" id="PS51186"/>
    </source>
</evidence>
<gene>
    <name evidence="2" type="ORF">MFU01_24560</name>
    <name evidence="3" type="ORF">SAMN05443572_101562</name>
</gene>
<dbReference type="InterPro" id="IPR016181">
    <property type="entry name" value="Acyl_CoA_acyltransferase"/>
</dbReference>
<comment type="caution">
    <text evidence="2">The sequence shown here is derived from an EMBL/GenBank/DDBJ whole genome shotgun (WGS) entry which is preliminary data.</text>
</comment>
<dbReference type="RefSeq" id="WP_074948822.1">
    <property type="nucleotide sequence ID" value="NZ_BJXR01000025.1"/>
</dbReference>
<organism evidence="2 5">
    <name type="scientific">Myxococcus fulvus</name>
    <dbReference type="NCBI Taxonomy" id="33"/>
    <lineage>
        <taxon>Bacteria</taxon>
        <taxon>Pseudomonadati</taxon>
        <taxon>Myxococcota</taxon>
        <taxon>Myxococcia</taxon>
        <taxon>Myxococcales</taxon>
        <taxon>Cystobacterineae</taxon>
        <taxon>Myxococcaceae</taxon>
        <taxon>Myxococcus</taxon>
    </lineage>
</organism>
<keyword evidence="4" id="KW-1185">Reference proteome</keyword>
<sequence length="181" mass="19960">MQERQLIPMDVAGTAVLVAARMLLEEPDVEEFFGWWRPEAGGRPPGRWSAAEGTRLFAVAERGSGVIGLAALTNIRREEHYARVCCSILAQHRQNGAGHWTMSELIRQGVRLDGLRHLETSVRASHTTSLVTLESLGFRRLDVSSHPSGDTSASGYVYLRLDLPSESAGYFPRVTARKLCA</sequence>
<accession>A0A511SZU4</accession>
<protein>
    <submittedName>
        <fullName evidence="3">Acetyltransferase (GNAT) domain-containing protein</fullName>
    </submittedName>
</protein>
<dbReference type="Proteomes" id="UP000321514">
    <property type="component" value="Unassembled WGS sequence"/>
</dbReference>
<dbReference type="GO" id="GO:0016747">
    <property type="term" value="F:acyltransferase activity, transferring groups other than amino-acyl groups"/>
    <property type="evidence" value="ECO:0007669"/>
    <property type="project" value="InterPro"/>
</dbReference>
<dbReference type="AlphaFoldDB" id="A0A511SZU4"/>
<dbReference type="STRING" id="1334629.MFUL124B02_03735"/>
<dbReference type="PROSITE" id="PS51186">
    <property type="entry name" value="GNAT"/>
    <property type="match status" value="1"/>
</dbReference>
<name>A0A511SZU4_MYXFU</name>
<proteinExistence type="predicted"/>
<dbReference type="EMBL" id="FOIB01000001">
    <property type="protein sequence ID" value="SES91559.1"/>
    <property type="molecule type" value="Genomic_DNA"/>
</dbReference>
<reference evidence="3 4" key="1">
    <citation type="submission" date="2016-10" db="EMBL/GenBank/DDBJ databases">
        <authorList>
            <person name="Varghese N."/>
            <person name="Submissions S."/>
        </authorList>
    </citation>
    <scope>NUCLEOTIDE SEQUENCE [LARGE SCALE GENOMIC DNA]</scope>
    <source>
        <strain evidence="3 4">DSM 16525</strain>
    </source>
</reference>